<feature type="region of interest" description="Disordered" evidence="1">
    <location>
        <begin position="1"/>
        <end position="27"/>
    </location>
</feature>
<proteinExistence type="predicted"/>
<keyword evidence="3" id="KW-1185">Reference proteome</keyword>
<reference evidence="3" key="1">
    <citation type="journal article" date="2019" name="Int. J. Syst. Evol. Microbiol.">
        <title>The Global Catalogue of Microorganisms (GCM) 10K type strain sequencing project: providing services to taxonomists for standard genome sequencing and annotation.</title>
        <authorList>
            <consortium name="The Broad Institute Genomics Platform"/>
            <consortium name="The Broad Institute Genome Sequencing Center for Infectious Disease"/>
            <person name="Wu L."/>
            <person name="Ma J."/>
        </authorList>
    </citation>
    <scope>NUCLEOTIDE SEQUENCE [LARGE SCALE GENOMIC DNA]</scope>
    <source>
        <strain evidence="3">CGMCC 4.7237</strain>
    </source>
</reference>
<organism evidence="2 3">
    <name type="scientific">Streptomyces polygonati</name>
    <dbReference type="NCBI Taxonomy" id="1617087"/>
    <lineage>
        <taxon>Bacteria</taxon>
        <taxon>Bacillati</taxon>
        <taxon>Actinomycetota</taxon>
        <taxon>Actinomycetes</taxon>
        <taxon>Kitasatosporales</taxon>
        <taxon>Streptomycetaceae</taxon>
        <taxon>Streptomyces</taxon>
    </lineage>
</organism>
<comment type="caution">
    <text evidence="2">The sequence shown here is derived from an EMBL/GenBank/DDBJ whole genome shotgun (WGS) entry which is preliminary data.</text>
</comment>
<accession>A0ABV8HKP1</accession>
<protein>
    <submittedName>
        <fullName evidence="2">Spherulation-specific family 4 protein</fullName>
    </submittedName>
</protein>
<dbReference type="Proteomes" id="UP001595765">
    <property type="component" value="Unassembled WGS sequence"/>
</dbReference>
<sequence length="301" mass="32415">MPRLIPSRHTITRPRGDRSAQPAQGDALARDRTAAARAARAASGRGGLGVPATAHPLVAPGEWAELARPGAPLDWVAFDVARGPGSRPDPLYGEALSLVRENGVPLLGLLDVAYGARPFGELITDASSYLNWYRVDGFFLSRAPVLRARVDACRRVVTTLRALLAGAGKAGEAGKGGGERGRGAAPEAGAAARRPVVLAPGSHPYPGYAEFADQIVTFNGPWSRYRWSEPPQWTADHPPSRFAHLVHSLPSTHLDTALRIARWQGAGTVCLTDRTDREGTDPWAGLPRYWQEAVRKIRRQP</sequence>
<dbReference type="Pfam" id="PF12138">
    <property type="entry name" value="Spherulin4"/>
    <property type="match status" value="1"/>
</dbReference>
<dbReference type="InterPro" id="IPR021986">
    <property type="entry name" value="Spherulin4"/>
</dbReference>
<dbReference type="PANTHER" id="PTHR35040:SF9">
    <property type="entry name" value="4-LIKE CELL SURFACE PROTEIN, PUTATIVE (AFU_ORTHOLOGUE AFUA_4G14080)-RELATED"/>
    <property type="match status" value="1"/>
</dbReference>
<evidence type="ECO:0000256" key="1">
    <source>
        <dbReference type="SAM" id="MobiDB-lite"/>
    </source>
</evidence>
<evidence type="ECO:0000313" key="2">
    <source>
        <dbReference type="EMBL" id="MFC4032565.1"/>
    </source>
</evidence>
<evidence type="ECO:0000313" key="3">
    <source>
        <dbReference type="Proteomes" id="UP001595765"/>
    </source>
</evidence>
<gene>
    <name evidence="2" type="ORF">ACFO3J_13865</name>
</gene>
<dbReference type="PANTHER" id="PTHR35040">
    <property type="match status" value="1"/>
</dbReference>
<name>A0ABV8HKP1_9ACTN</name>
<dbReference type="EMBL" id="JBHSBB010000010">
    <property type="protein sequence ID" value="MFC4032565.1"/>
    <property type="molecule type" value="Genomic_DNA"/>
</dbReference>
<dbReference type="RefSeq" id="WP_386429613.1">
    <property type="nucleotide sequence ID" value="NZ_JBHSBB010000010.1"/>
</dbReference>